<keyword evidence="3" id="KW-1185">Reference proteome</keyword>
<feature type="region of interest" description="Disordered" evidence="1">
    <location>
        <begin position="38"/>
        <end position="111"/>
    </location>
</feature>
<evidence type="ECO:0000313" key="3">
    <source>
        <dbReference type="Proteomes" id="UP001218218"/>
    </source>
</evidence>
<dbReference type="Proteomes" id="UP001218218">
    <property type="component" value="Unassembled WGS sequence"/>
</dbReference>
<accession>A0AAD7EBZ0</accession>
<sequence>MPGILAEGKKWAKMKEARAVEADYKRRIKAAGRLTNLKCSSQATTTSRRRTTTPTPRSPTGWFQMWDCSPLKRRPTLSVGPTSRDDGSSMRGEGMPRSPTNEDDDEVVPDSEAEELTLKYHYNMARFFQRSSALWFPFGAVYIQTIFDSATLCCTDSDPAARHCA</sequence>
<evidence type="ECO:0000313" key="2">
    <source>
        <dbReference type="EMBL" id="KAJ7310641.1"/>
    </source>
</evidence>
<feature type="compositionally biased region" description="Acidic residues" evidence="1">
    <location>
        <begin position="101"/>
        <end position="111"/>
    </location>
</feature>
<evidence type="ECO:0000256" key="1">
    <source>
        <dbReference type="SAM" id="MobiDB-lite"/>
    </source>
</evidence>
<name>A0AAD7EBZ0_9AGAR</name>
<organism evidence="2 3">
    <name type="scientific">Mycena albidolilacea</name>
    <dbReference type="NCBI Taxonomy" id="1033008"/>
    <lineage>
        <taxon>Eukaryota</taxon>
        <taxon>Fungi</taxon>
        <taxon>Dikarya</taxon>
        <taxon>Basidiomycota</taxon>
        <taxon>Agaricomycotina</taxon>
        <taxon>Agaricomycetes</taxon>
        <taxon>Agaricomycetidae</taxon>
        <taxon>Agaricales</taxon>
        <taxon>Marasmiineae</taxon>
        <taxon>Mycenaceae</taxon>
        <taxon>Mycena</taxon>
    </lineage>
</organism>
<dbReference type="AlphaFoldDB" id="A0AAD7EBZ0"/>
<gene>
    <name evidence="2" type="ORF">DFH08DRAFT_823023</name>
</gene>
<proteinExistence type="predicted"/>
<reference evidence="2" key="1">
    <citation type="submission" date="2023-03" db="EMBL/GenBank/DDBJ databases">
        <title>Massive genome expansion in bonnet fungi (Mycena s.s.) driven by repeated elements and novel gene families across ecological guilds.</title>
        <authorList>
            <consortium name="Lawrence Berkeley National Laboratory"/>
            <person name="Harder C.B."/>
            <person name="Miyauchi S."/>
            <person name="Viragh M."/>
            <person name="Kuo A."/>
            <person name="Thoen E."/>
            <person name="Andreopoulos B."/>
            <person name="Lu D."/>
            <person name="Skrede I."/>
            <person name="Drula E."/>
            <person name="Henrissat B."/>
            <person name="Morin E."/>
            <person name="Kohler A."/>
            <person name="Barry K."/>
            <person name="LaButti K."/>
            <person name="Morin E."/>
            <person name="Salamov A."/>
            <person name="Lipzen A."/>
            <person name="Mereny Z."/>
            <person name="Hegedus B."/>
            <person name="Baldrian P."/>
            <person name="Stursova M."/>
            <person name="Weitz H."/>
            <person name="Taylor A."/>
            <person name="Grigoriev I.V."/>
            <person name="Nagy L.G."/>
            <person name="Martin F."/>
            <person name="Kauserud H."/>
        </authorList>
    </citation>
    <scope>NUCLEOTIDE SEQUENCE</scope>
    <source>
        <strain evidence="2">CBHHK002</strain>
    </source>
</reference>
<dbReference type="EMBL" id="JARIHO010000078">
    <property type="protein sequence ID" value="KAJ7310641.1"/>
    <property type="molecule type" value="Genomic_DNA"/>
</dbReference>
<protein>
    <submittedName>
        <fullName evidence="2">Uncharacterized protein</fullName>
    </submittedName>
</protein>
<comment type="caution">
    <text evidence="2">The sequence shown here is derived from an EMBL/GenBank/DDBJ whole genome shotgun (WGS) entry which is preliminary data.</text>
</comment>